<comment type="caution">
    <text evidence="2">The sequence shown here is derived from an EMBL/GenBank/DDBJ whole genome shotgun (WGS) entry which is preliminary data.</text>
</comment>
<accession>V6HUN1</accession>
<evidence type="ECO:0000313" key="3">
    <source>
        <dbReference type="Proteomes" id="UP000018747"/>
    </source>
</evidence>
<feature type="compositionally biased region" description="Basic and acidic residues" evidence="1">
    <location>
        <begin position="152"/>
        <end position="169"/>
    </location>
</feature>
<feature type="compositionally biased region" description="Polar residues" evidence="1">
    <location>
        <begin position="170"/>
        <end position="179"/>
    </location>
</feature>
<feature type="compositionally biased region" description="Basic and acidic residues" evidence="1">
    <location>
        <begin position="117"/>
        <end position="137"/>
    </location>
</feature>
<organism evidence="2 3">
    <name type="scientific">Leptospira alexanderi serovar Manhao 3 str. L 60</name>
    <dbReference type="NCBI Taxonomy" id="1049759"/>
    <lineage>
        <taxon>Bacteria</taxon>
        <taxon>Pseudomonadati</taxon>
        <taxon>Spirochaetota</taxon>
        <taxon>Spirochaetia</taxon>
        <taxon>Leptospirales</taxon>
        <taxon>Leptospiraceae</taxon>
        <taxon>Leptospira</taxon>
    </lineage>
</organism>
<proteinExistence type="predicted"/>
<feature type="region of interest" description="Disordered" evidence="1">
    <location>
        <begin position="117"/>
        <end position="219"/>
    </location>
</feature>
<dbReference type="EMBL" id="AHMT02000050">
    <property type="protein sequence ID" value="EQA61445.1"/>
    <property type="molecule type" value="Genomic_DNA"/>
</dbReference>
<protein>
    <submittedName>
        <fullName evidence="2">Uncharacterized protein</fullName>
    </submittedName>
</protein>
<evidence type="ECO:0000313" key="2">
    <source>
        <dbReference type="EMBL" id="EQA61445.1"/>
    </source>
</evidence>
<dbReference type="Proteomes" id="UP000018747">
    <property type="component" value="Unassembled WGS sequence"/>
</dbReference>
<evidence type="ECO:0000256" key="1">
    <source>
        <dbReference type="SAM" id="MobiDB-lite"/>
    </source>
</evidence>
<name>V6HUN1_9LEPT</name>
<keyword evidence="3" id="KW-1185">Reference proteome</keyword>
<dbReference type="AlphaFoldDB" id="V6HUN1"/>
<reference evidence="2" key="1">
    <citation type="submission" date="2013-05" db="EMBL/GenBank/DDBJ databases">
        <authorList>
            <person name="Harkins D.M."/>
            <person name="Durkin A.S."/>
            <person name="Brinkac L.M."/>
            <person name="Haft D.H."/>
            <person name="Selengut J.D."/>
            <person name="Sanka R."/>
            <person name="DePew J."/>
            <person name="Purushe J."/>
            <person name="Hartskeerl R.A."/>
            <person name="Ahmed A."/>
            <person name="van der Linden H."/>
            <person name="Goris M.G.A."/>
            <person name="Vinetz J.M."/>
            <person name="Sutton G.G."/>
            <person name="Nierman W.C."/>
            <person name="Fouts D.E."/>
        </authorList>
    </citation>
    <scope>NUCLEOTIDE SEQUENCE [LARGE SCALE GENOMIC DNA]</scope>
    <source>
        <strain evidence="2">L 60</strain>
    </source>
</reference>
<sequence length="219" mass="25477">MRILEPERRVFLQVRCEGEQLIFQAEIADPSTELDIEIAVARRLNGASLESIPNSVYGYIVATCTLNYVIQKFPENFPFRFNSFEEILDKEFVVKLFNEYKKKENWFQTELKKNRDTRGGNFRREKPNRFHSDKRVSDSTSRSNEPRQPISRAEKIPDRSVEPNRHRNISETNAPSFGETSGRKDESKRISRINQSADDKYPKGRGRVLERTDSGSGRT</sequence>
<dbReference type="RefSeq" id="WP_020984772.1">
    <property type="nucleotide sequence ID" value="NZ_AHMT02000050.1"/>
</dbReference>
<gene>
    <name evidence="2" type="ORF">LEP1GSC062_4305</name>
</gene>
<feature type="compositionally biased region" description="Basic and acidic residues" evidence="1">
    <location>
        <begin position="197"/>
        <end position="213"/>
    </location>
</feature>